<dbReference type="Proteomes" id="UP000297245">
    <property type="component" value="Unassembled WGS sequence"/>
</dbReference>
<feature type="region of interest" description="Disordered" evidence="1">
    <location>
        <begin position="1"/>
        <end position="86"/>
    </location>
</feature>
<feature type="region of interest" description="Disordered" evidence="1">
    <location>
        <begin position="169"/>
        <end position="189"/>
    </location>
</feature>
<sequence>MDHSSGDFPAGLRRPTSWPSGFALTSSPVPSRANPAGVARNPLPVGSTMPTESTSFSRSRDSFDIPPHFSTVPPSTSVPGPFPSVPPSTPVPGQFPLDHRHTSSFTSSGLPPMDHTVRPVPRSSITSPVANLQPSLFVMPSRARPVPSHVPPRFTNRVNVQPPFTFPSPAHLSYPPPPPPPPVKPSVLPSADPYSNIPSVFPSVPPTLSISSNTSLPTVSHIPIL</sequence>
<dbReference type="EMBL" id="ML179654">
    <property type="protein sequence ID" value="THU83578.1"/>
    <property type="molecule type" value="Genomic_DNA"/>
</dbReference>
<feature type="compositionally biased region" description="Low complexity" evidence="1">
    <location>
        <begin position="64"/>
        <end position="79"/>
    </location>
</feature>
<feature type="compositionally biased region" description="Polar residues" evidence="1">
    <location>
        <begin position="17"/>
        <end position="29"/>
    </location>
</feature>
<proteinExistence type="predicted"/>
<protein>
    <submittedName>
        <fullName evidence="2">Uncharacterized protein</fullName>
    </submittedName>
</protein>
<reference evidence="2 3" key="1">
    <citation type="journal article" date="2019" name="Nat. Ecol. Evol.">
        <title>Megaphylogeny resolves global patterns of mushroom evolution.</title>
        <authorList>
            <person name="Varga T."/>
            <person name="Krizsan K."/>
            <person name="Foldi C."/>
            <person name="Dima B."/>
            <person name="Sanchez-Garcia M."/>
            <person name="Sanchez-Ramirez S."/>
            <person name="Szollosi G.J."/>
            <person name="Szarkandi J.G."/>
            <person name="Papp V."/>
            <person name="Albert L."/>
            <person name="Andreopoulos W."/>
            <person name="Angelini C."/>
            <person name="Antonin V."/>
            <person name="Barry K.W."/>
            <person name="Bougher N.L."/>
            <person name="Buchanan P."/>
            <person name="Buyck B."/>
            <person name="Bense V."/>
            <person name="Catcheside P."/>
            <person name="Chovatia M."/>
            <person name="Cooper J."/>
            <person name="Damon W."/>
            <person name="Desjardin D."/>
            <person name="Finy P."/>
            <person name="Geml J."/>
            <person name="Haridas S."/>
            <person name="Hughes K."/>
            <person name="Justo A."/>
            <person name="Karasinski D."/>
            <person name="Kautmanova I."/>
            <person name="Kiss B."/>
            <person name="Kocsube S."/>
            <person name="Kotiranta H."/>
            <person name="LaButti K.M."/>
            <person name="Lechner B.E."/>
            <person name="Liimatainen K."/>
            <person name="Lipzen A."/>
            <person name="Lukacs Z."/>
            <person name="Mihaltcheva S."/>
            <person name="Morgado L.N."/>
            <person name="Niskanen T."/>
            <person name="Noordeloos M.E."/>
            <person name="Ohm R.A."/>
            <person name="Ortiz-Santana B."/>
            <person name="Ovrebo C."/>
            <person name="Racz N."/>
            <person name="Riley R."/>
            <person name="Savchenko A."/>
            <person name="Shiryaev A."/>
            <person name="Soop K."/>
            <person name="Spirin V."/>
            <person name="Szebenyi C."/>
            <person name="Tomsovsky M."/>
            <person name="Tulloss R.E."/>
            <person name="Uehling J."/>
            <person name="Grigoriev I.V."/>
            <person name="Vagvolgyi C."/>
            <person name="Papp T."/>
            <person name="Martin F.M."/>
            <person name="Miettinen O."/>
            <person name="Hibbett D.S."/>
            <person name="Nagy L.G."/>
        </authorList>
    </citation>
    <scope>NUCLEOTIDE SEQUENCE [LARGE SCALE GENOMIC DNA]</scope>
    <source>
        <strain evidence="2 3">CBS 962.96</strain>
    </source>
</reference>
<feature type="compositionally biased region" description="Pro residues" evidence="1">
    <location>
        <begin position="174"/>
        <end position="184"/>
    </location>
</feature>
<keyword evidence="3" id="KW-1185">Reference proteome</keyword>
<name>A0A4S8L663_DENBC</name>
<gene>
    <name evidence="2" type="ORF">K435DRAFT_871157</name>
</gene>
<dbReference type="PRINTS" id="PR01217">
    <property type="entry name" value="PRICHEXTENSN"/>
</dbReference>
<organism evidence="2 3">
    <name type="scientific">Dendrothele bispora (strain CBS 962.96)</name>
    <dbReference type="NCBI Taxonomy" id="1314807"/>
    <lineage>
        <taxon>Eukaryota</taxon>
        <taxon>Fungi</taxon>
        <taxon>Dikarya</taxon>
        <taxon>Basidiomycota</taxon>
        <taxon>Agaricomycotina</taxon>
        <taxon>Agaricomycetes</taxon>
        <taxon>Agaricomycetidae</taxon>
        <taxon>Agaricales</taxon>
        <taxon>Agaricales incertae sedis</taxon>
        <taxon>Dendrothele</taxon>
    </lineage>
</organism>
<accession>A0A4S8L663</accession>
<evidence type="ECO:0000313" key="3">
    <source>
        <dbReference type="Proteomes" id="UP000297245"/>
    </source>
</evidence>
<evidence type="ECO:0000256" key="1">
    <source>
        <dbReference type="SAM" id="MobiDB-lite"/>
    </source>
</evidence>
<dbReference type="AlphaFoldDB" id="A0A4S8L663"/>
<evidence type="ECO:0000313" key="2">
    <source>
        <dbReference type="EMBL" id="THU83578.1"/>
    </source>
</evidence>